<dbReference type="InterPro" id="IPR015421">
    <property type="entry name" value="PyrdxlP-dep_Trfase_major"/>
</dbReference>
<comment type="similarity">
    <text evidence="2">Belongs to the class-V pyridoxal-phosphate-dependent aminotransferase family. NifS/IscS subfamily.</text>
</comment>
<dbReference type="InterPro" id="IPR016454">
    <property type="entry name" value="Cysteine_dSase"/>
</dbReference>
<dbReference type="Gene3D" id="3.90.1150.10">
    <property type="entry name" value="Aspartate Aminotransferase, domain 1"/>
    <property type="match status" value="1"/>
</dbReference>
<dbReference type="AlphaFoldDB" id="A0A1M7NYU1"/>
<keyword evidence="10" id="KW-1185">Reference proteome</keyword>
<keyword evidence="6" id="KW-0411">Iron-sulfur</keyword>
<dbReference type="InterPro" id="IPR000192">
    <property type="entry name" value="Aminotrans_V_dom"/>
</dbReference>
<evidence type="ECO:0000256" key="2">
    <source>
        <dbReference type="ARBA" id="ARBA00006490"/>
    </source>
</evidence>
<dbReference type="OrthoDB" id="9808002at2"/>
<dbReference type="InterPro" id="IPR015422">
    <property type="entry name" value="PyrdxlP-dep_Trfase_small"/>
</dbReference>
<dbReference type="SUPFAM" id="SSF53383">
    <property type="entry name" value="PLP-dependent transferases"/>
    <property type="match status" value="1"/>
</dbReference>
<dbReference type="Gene3D" id="1.10.260.50">
    <property type="match status" value="1"/>
</dbReference>
<dbReference type="STRING" id="1027249.SAMN05216179_1831"/>
<accession>A0A1M7NYU1</accession>
<sequence>MVYCDYAATTPMSDIALEVYQDVAKNFFGNASSLHDTGGKAMDILDQARAILADIFHTQPRQIVFTSGGTESNLLAVDSLLRASPIKEKKHIITSEAEHSSLYYYFQELSKSEDIEVTFLPLGVDGQIDIEELLQTVQPHTSLVSIQHVSGETGVIQPIADIGKKLKEQDIYFHSDAIQSFGKIDLEPILPHVDCLTISSHKIFGPKGVGAIYFHPQVTLLPHPVITNHEHGLRPGTVDVPAIASFSASALQQKQQISHNKKHLTYIRELFCEKLKNLEVPLRPITSPAQCPSIVGCIADFVQGDYVMLEYNRNGIDISTGSACSIGYTNIPRSISPFISDREEGNRYIRFSFSHLTTEQDISQIVEISNRIFVRMKEERTNYEKKINW</sequence>
<dbReference type="PROSITE" id="PS00595">
    <property type="entry name" value="AA_TRANSFER_CLASS_5"/>
    <property type="match status" value="1"/>
</dbReference>
<dbReference type="GO" id="GO:0003824">
    <property type="term" value="F:catalytic activity"/>
    <property type="evidence" value="ECO:0007669"/>
    <property type="project" value="UniProtKB-ARBA"/>
</dbReference>
<dbReference type="InterPro" id="IPR015424">
    <property type="entry name" value="PyrdxlP-dep_Trfase"/>
</dbReference>
<evidence type="ECO:0000256" key="7">
    <source>
        <dbReference type="RuleBase" id="RU004504"/>
    </source>
</evidence>
<proteinExistence type="inferred from homology"/>
<gene>
    <name evidence="9" type="ORF">SAMN05216179_1831</name>
</gene>
<evidence type="ECO:0000256" key="4">
    <source>
        <dbReference type="ARBA" id="ARBA00022898"/>
    </source>
</evidence>
<dbReference type="NCBIfam" id="NF002806">
    <property type="entry name" value="PRK02948.1"/>
    <property type="match status" value="1"/>
</dbReference>
<dbReference type="Gene3D" id="3.40.640.10">
    <property type="entry name" value="Type I PLP-dependent aspartate aminotransferase-like (Major domain)"/>
    <property type="match status" value="1"/>
</dbReference>
<evidence type="ECO:0000256" key="6">
    <source>
        <dbReference type="ARBA" id="ARBA00023014"/>
    </source>
</evidence>
<reference evidence="9 10" key="1">
    <citation type="submission" date="2016-11" db="EMBL/GenBank/DDBJ databases">
        <authorList>
            <person name="Jaros S."/>
            <person name="Januszkiewicz K."/>
            <person name="Wedrychowicz H."/>
        </authorList>
    </citation>
    <scope>NUCLEOTIDE SEQUENCE [LARGE SCALE GENOMIC DNA]</scope>
    <source>
        <strain evidence="9 10">CGMCC 1.10681</strain>
    </source>
</reference>
<dbReference type="InterPro" id="IPR020578">
    <property type="entry name" value="Aminotrans_V_PyrdxlP_BS"/>
</dbReference>
<dbReference type="GO" id="GO:0051536">
    <property type="term" value="F:iron-sulfur cluster binding"/>
    <property type="evidence" value="ECO:0007669"/>
    <property type="project" value="UniProtKB-KW"/>
</dbReference>
<evidence type="ECO:0000313" key="10">
    <source>
        <dbReference type="Proteomes" id="UP000184184"/>
    </source>
</evidence>
<dbReference type="EMBL" id="FRCZ01000003">
    <property type="protein sequence ID" value="SHN08996.1"/>
    <property type="molecule type" value="Genomic_DNA"/>
</dbReference>
<dbReference type="PANTHER" id="PTHR11601">
    <property type="entry name" value="CYSTEINE DESULFURYLASE FAMILY MEMBER"/>
    <property type="match status" value="1"/>
</dbReference>
<dbReference type="PANTHER" id="PTHR11601:SF36">
    <property type="entry name" value="CYSTEINE DESULFURASE NIFS-RELATED"/>
    <property type="match status" value="1"/>
</dbReference>
<dbReference type="GO" id="GO:0046872">
    <property type="term" value="F:metal ion binding"/>
    <property type="evidence" value="ECO:0007669"/>
    <property type="project" value="UniProtKB-KW"/>
</dbReference>
<evidence type="ECO:0000256" key="1">
    <source>
        <dbReference type="ARBA" id="ARBA00001933"/>
    </source>
</evidence>
<dbReference type="RefSeq" id="WP_073201545.1">
    <property type="nucleotide sequence ID" value="NZ_FRCZ01000003.1"/>
</dbReference>
<evidence type="ECO:0000313" key="9">
    <source>
        <dbReference type="EMBL" id="SHN08996.1"/>
    </source>
</evidence>
<evidence type="ECO:0000256" key="5">
    <source>
        <dbReference type="ARBA" id="ARBA00023004"/>
    </source>
</evidence>
<dbReference type="Proteomes" id="UP000184184">
    <property type="component" value="Unassembled WGS sequence"/>
</dbReference>
<feature type="domain" description="Aminotransferase class V" evidence="8">
    <location>
        <begin position="2"/>
        <end position="364"/>
    </location>
</feature>
<keyword evidence="4" id="KW-0663">Pyridoxal phosphate</keyword>
<organism evidence="9 10">
    <name type="scientific">Gracilibacillus kekensis</name>
    <dbReference type="NCBI Taxonomy" id="1027249"/>
    <lineage>
        <taxon>Bacteria</taxon>
        <taxon>Bacillati</taxon>
        <taxon>Bacillota</taxon>
        <taxon>Bacilli</taxon>
        <taxon>Bacillales</taxon>
        <taxon>Bacillaceae</taxon>
        <taxon>Gracilibacillus</taxon>
    </lineage>
</organism>
<dbReference type="Pfam" id="PF00266">
    <property type="entry name" value="Aminotran_5"/>
    <property type="match status" value="1"/>
</dbReference>
<keyword evidence="3" id="KW-0479">Metal-binding</keyword>
<keyword evidence="5" id="KW-0408">Iron</keyword>
<evidence type="ECO:0000259" key="8">
    <source>
        <dbReference type="Pfam" id="PF00266"/>
    </source>
</evidence>
<evidence type="ECO:0000256" key="3">
    <source>
        <dbReference type="ARBA" id="ARBA00022723"/>
    </source>
</evidence>
<comment type="cofactor">
    <cofactor evidence="1 7">
        <name>pyridoxal 5'-phosphate</name>
        <dbReference type="ChEBI" id="CHEBI:597326"/>
    </cofactor>
</comment>
<protein>
    <submittedName>
        <fullName evidence="9">Cysteine desulfurase</fullName>
    </submittedName>
</protein>
<name>A0A1M7NYU1_9BACI</name>
<dbReference type="PIRSF" id="PIRSF005572">
    <property type="entry name" value="NifS"/>
    <property type="match status" value="1"/>
</dbReference>